<feature type="region of interest" description="Disordered" evidence="1">
    <location>
        <begin position="205"/>
        <end position="318"/>
    </location>
</feature>
<feature type="compositionally biased region" description="Basic and acidic residues" evidence="1">
    <location>
        <begin position="206"/>
        <end position="296"/>
    </location>
</feature>
<accession>A0ABN7T9X6</accession>
<reference evidence="2 3" key="1">
    <citation type="submission" date="2021-04" db="EMBL/GenBank/DDBJ databases">
        <authorList>
            <person name="Bliznina A."/>
        </authorList>
    </citation>
    <scope>NUCLEOTIDE SEQUENCE [LARGE SCALE GENOMIC DNA]</scope>
</reference>
<protein>
    <submittedName>
        <fullName evidence="2">Oidioi.mRNA.OKI2018_I69.chr2.g5587.t1.cds</fullName>
    </submittedName>
</protein>
<dbReference type="EMBL" id="OU015567">
    <property type="protein sequence ID" value="CAG5111263.1"/>
    <property type="molecule type" value="Genomic_DNA"/>
</dbReference>
<feature type="region of interest" description="Disordered" evidence="1">
    <location>
        <begin position="335"/>
        <end position="399"/>
    </location>
</feature>
<proteinExistence type="predicted"/>
<evidence type="ECO:0000313" key="2">
    <source>
        <dbReference type="EMBL" id="CAG5111263.1"/>
    </source>
</evidence>
<gene>
    <name evidence="2" type="ORF">OKIOD_LOCUS14352</name>
</gene>
<evidence type="ECO:0000313" key="3">
    <source>
        <dbReference type="Proteomes" id="UP001158576"/>
    </source>
</evidence>
<feature type="compositionally biased region" description="Polar residues" evidence="1">
    <location>
        <begin position="373"/>
        <end position="393"/>
    </location>
</feature>
<feature type="region of interest" description="Disordered" evidence="1">
    <location>
        <begin position="125"/>
        <end position="175"/>
    </location>
</feature>
<evidence type="ECO:0000256" key="1">
    <source>
        <dbReference type="SAM" id="MobiDB-lite"/>
    </source>
</evidence>
<name>A0ABN7T9X6_OIKDI</name>
<feature type="compositionally biased region" description="Basic and acidic residues" evidence="1">
    <location>
        <begin position="551"/>
        <end position="562"/>
    </location>
</feature>
<organism evidence="2 3">
    <name type="scientific">Oikopleura dioica</name>
    <name type="common">Tunicate</name>
    <dbReference type="NCBI Taxonomy" id="34765"/>
    <lineage>
        <taxon>Eukaryota</taxon>
        <taxon>Metazoa</taxon>
        <taxon>Chordata</taxon>
        <taxon>Tunicata</taxon>
        <taxon>Appendicularia</taxon>
        <taxon>Copelata</taxon>
        <taxon>Oikopleuridae</taxon>
        <taxon>Oikopleura</taxon>
    </lineage>
</organism>
<sequence>MYRQFMIQIQSLDQYKHLLQPQLEQLVLQHMAAMLRPTLGAMAPQQVPAQPAYVDPEAERRRLLEEEQARKIEEERLRIENEKREALEFENMLKAQEEKLREREEQLRQKEMSFLQQQDFLRRQEEERLKEEEAQRAEEEAKRKAQEEEERRQLELQRQQEAEAQRQRELEEQRRLEEERILEEKRAAEQRLLFEQQKAQEQAKILLDRQNAEKARKEEAEKRRKKEEEKRQQEAKKAAAERKKLEAEQLAKRQEQIRKEQERAAEKAAKKEAEKKERERKAAEEKARKAREDAKKWNAPVTPVTSVPSFKDLQAKDEEEQKIEKKAKEIETAQKRAAEKVVVQSKGQSGWAGLVRGGTKTAPVPVSPVVAQKITSKAGQQSAKKSASKNGTKTPKAKNDDLGFWDTAVTAVLTEPTAVNKVMSTPNKKSAQQNADEANARSQFEKLTLVEDPLLSWARIELEIIPNSNQIDIPTFVSFLREVEHDYEVEDYSRQYFGNGKEVLNFAHKFMEKRKQIRNEGTASKKSNRKKKNKNKATADLLGFTPAAGDQRNREGQLEGRF</sequence>
<feature type="compositionally biased region" description="Basic residues" evidence="1">
    <location>
        <begin position="526"/>
        <end position="535"/>
    </location>
</feature>
<keyword evidence="3" id="KW-1185">Reference proteome</keyword>
<dbReference type="Proteomes" id="UP001158576">
    <property type="component" value="Chromosome 2"/>
</dbReference>
<feature type="region of interest" description="Disordered" evidence="1">
    <location>
        <begin position="515"/>
        <end position="562"/>
    </location>
</feature>